<evidence type="ECO:0000256" key="9">
    <source>
        <dbReference type="SAM" id="Phobius"/>
    </source>
</evidence>
<dbReference type="VEuPathDB" id="FungiDB:A1Q1_03183"/>
<dbReference type="NCBIfam" id="TIGR00728">
    <property type="entry name" value="OPT_sfam"/>
    <property type="match status" value="1"/>
</dbReference>
<dbReference type="KEGG" id="tasa:A1Q1_03183"/>
<keyword evidence="3" id="KW-0813">Transport</keyword>
<dbReference type="InterPro" id="IPR004813">
    <property type="entry name" value="OPT"/>
</dbReference>
<keyword evidence="6" id="KW-0653">Protein transport</keyword>
<evidence type="ECO:0000256" key="6">
    <source>
        <dbReference type="ARBA" id="ARBA00022927"/>
    </source>
</evidence>
<evidence type="ECO:0000313" key="10">
    <source>
        <dbReference type="EMBL" id="EJT47948.1"/>
    </source>
</evidence>
<dbReference type="GeneID" id="25986696"/>
<feature type="transmembrane region" description="Helical" evidence="9">
    <location>
        <begin position="312"/>
        <end position="330"/>
    </location>
</feature>
<comment type="similarity">
    <text evidence="2">Belongs to the oligopeptide OPT transporter family.</text>
</comment>
<evidence type="ECO:0000256" key="2">
    <source>
        <dbReference type="ARBA" id="ARBA00008807"/>
    </source>
</evidence>
<feature type="transmembrane region" description="Helical" evidence="9">
    <location>
        <begin position="135"/>
        <end position="157"/>
    </location>
</feature>
<dbReference type="OrthoDB" id="9986677at2759"/>
<evidence type="ECO:0000256" key="4">
    <source>
        <dbReference type="ARBA" id="ARBA00022692"/>
    </source>
</evidence>
<keyword evidence="7 9" id="KW-1133">Transmembrane helix</keyword>
<dbReference type="GO" id="GO:0035673">
    <property type="term" value="F:oligopeptide transmembrane transporter activity"/>
    <property type="evidence" value="ECO:0007669"/>
    <property type="project" value="InterPro"/>
</dbReference>
<evidence type="ECO:0000256" key="8">
    <source>
        <dbReference type="ARBA" id="ARBA00023136"/>
    </source>
</evidence>
<evidence type="ECO:0000256" key="5">
    <source>
        <dbReference type="ARBA" id="ARBA00022856"/>
    </source>
</evidence>
<dbReference type="AlphaFoldDB" id="J5QLC4"/>
<feature type="transmembrane region" description="Helical" evidence="9">
    <location>
        <begin position="350"/>
        <end position="372"/>
    </location>
</feature>
<feature type="transmembrane region" description="Helical" evidence="9">
    <location>
        <begin position="795"/>
        <end position="820"/>
    </location>
</feature>
<dbReference type="Proteomes" id="UP000002748">
    <property type="component" value="Unassembled WGS sequence"/>
</dbReference>
<evidence type="ECO:0000313" key="11">
    <source>
        <dbReference type="Proteomes" id="UP000002748"/>
    </source>
</evidence>
<dbReference type="RefSeq" id="XP_014179111.1">
    <property type="nucleotide sequence ID" value="XM_014323636.1"/>
</dbReference>
<dbReference type="NCBIfam" id="TIGR00727">
    <property type="entry name" value="ISP4_OPT"/>
    <property type="match status" value="1"/>
</dbReference>
<dbReference type="GO" id="GO:0015031">
    <property type="term" value="P:protein transport"/>
    <property type="evidence" value="ECO:0007669"/>
    <property type="project" value="UniProtKB-KW"/>
</dbReference>
<feature type="transmembrane region" description="Helical" evidence="9">
    <location>
        <begin position="651"/>
        <end position="671"/>
    </location>
</feature>
<comment type="caution">
    <text evidence="10">The sequence shown here is derived from an EMBL/GenBank/DDBJ whole genome shotgun (WGS) entry which is preliminary data.</text>
</comment>
<keyword evidence="4 9" id="KW-0812">Transmembrane</keyword>
<feature type="transmembrane region" description="Helical" evidence="9">
    <location>
        <begin position="543"/>
        <end position="562"/>
    </location>
</feature>
<dbReference type="Pfam" id="PF03169">
    <property type="entry name" value="OPT"/>
    <property type="match status" value="1"/>
</dbReference>
<accession>J5QLC4</accession>
<dbReference type="GO" id="GO:0016020">
    <property type="term" value="C:membrane"/>
    <property type="evidence" value="ECO:0007669"/>
    <property type="project" value="UniProtKB-SubCell"/>
</dbReference>
<feature type="transmembrane region" description="Helical" evidence="9">
    <location>
        <begin position="384"/>
        <end position="406"/>
    </location>
</feature>
<dbReference type="EMBL" id="ALBS01000223">
    <property type="protein sequence ID" value="EJT47948.1"/>
    <property type="molecule type" value="Genomic_DNA"/>
</dbReference>
<feature type="transmembrane region" description="Helical" evidence="9">
    <location>
        <begin position="717"/>
        <end position="737"/>
    </location>
</feature>
<keyword evidence="5" id="KW-0571">Peptide transport</keyword>
<evidence type="ECO:0000256" key="7">
    <source>
        <dbReference type="ARBA" id="ARBA00022989"/>
    </source>
</evidence>
<evidence type="ECO:0000256" key="1">
    <source>
        <dbReference type="ARBA" id="ARBA00004141"/>
    </source>
</evidence>
<dbReference type="HOGENOM" id="CLU_004965_1_0_1"/>
<dbReference type="PANTHER" id="PTHR22601">
    <property type="entry name" value="ISP4 LIKE PROTEIN"/>
    <property type="match status" value="1"/>
</dbReference>
<reference evidence="10 11" key="1">
    <citation type="journal article" date="2012" name="Eukaryot. Cell">
        <title>Draft genome sequence of CBS 2479, the standard type strain of Trichosporon asahii.</title>
        <authorList>
            <person name="Yang R.Y."/>
            <person name="Li H.T."/>
            <person name="Zhu H."/>
            <person name="Zhou G.P."/>
            <person name="Wang M."/>
            <person name="Wang L."/>
        </authorList>
    </citation>
    <scope>NUCLEOTIDE SEQUENCE [LARGE SCALE GENOMIC DNA]</scope>
    <source>
        <strain evidence="11">ATCC 90039 / CBS 2479 / JCM 2466 / KCTC 7840 / NCYC 2677 / UAMH 7654</strain>
    </source>
</reference>
<sequence>MPVGSHDADDIDMEKEKLGVYTDDLLSNGHIQLTRDELLDLESHLPEMPPDKALEVLAEIYRIHAHDPRYSAETLHRIQQFTTEYDKIMNNPGEYDQLIYEMRIFALLCTISSPYPEVRAVATSVDNTEEASLTIRVWVVGTILSAIGCVINAVFALRYPTISIGSNVIQLVAYPICVAWGKIMPHWHIFGYPLNPGRFTRKEHLLITMLSALGMAWPPTQHLIFVQAMPHWFNQSFARSPGYQFLGALGTNMMGYGFAGLTRRFLVYPSYCVWPTSLATIALNNALHDFGGRSTPVLGPGRTTWRASMFKCFWVVFGIYFVWYFFPSYIFPNLQLFDWIAWIKPTNGNLVALTSVNFGAGLGLNPFMTFDWGTLSNSGGMTPMFVPINFLAGLSIAMLVGIIFYYTNAYNTSYLPINSPKTFDNKGKSFTVTNIVDKWGVLIQDKYQQYSEPWMSATRCVSFIGMFMYTSATVAHTLLYNRHEMNIGFRSAWQDFKRSCRNIKNFILRRPVDQEALQQEKMAFGDDIHYKLMQAYPEVPESWYMAVLIISMVFLMVCLGVYTEVTPAVVLFAIPMTVIFTIPIGIVTAVSGLEPSLNTISMLIGSGIAGGDTLLVQYFRMCGSEPAYHAINYANDLKLSHYVKIPPRHMFYVQMWAGFLATIMTVSQWNWLMDIPDVCTEKAPFRLICPAGQSDYSNFIFWGTIGAPRLFGSGKRYTALLVGFPLGIAIPVIFFLLKKRWPRSSFLQSTHPLLFVLSFGWVSAASWGNYVPGLFINYFSWNYLKRKYLEFWNRYNYVTLAALSAAISVNALIVFFALVFPGVNFPSWWGNPADGQPGCIGAWTDSCRLKPIPAKGYFGADPGHFT</sequence>
<keyword evidence="8 9" id="KW-0472">Membrane</keyword>
<name>J5QLC4_TRIAS</name>
<protein>
    <submittedName>
        <fullName evidence="10">OPT oligopeptide transporter</fullName>
    </submittedName>
</protein>
<dbReference type="InterPro" id="IPR004648">
    <property type="entry name" value="Oligpept_transpt"/>
</dbReference>
<feature type="transmembrane region" description="Helical" evidence="9">
    <location>
        <begin position="753"/>
        <end position="775"/>
    </location>
</feature>
<comment type="subcellular location">
    <subcellularLocation>
        <location evidence="1">Membrane</location>
        <topology evidence="1">Multi-pass membrane protein</topology>
    </subcellularLocation>
</comment>
<organism evidence="10 11">
    <name type="scientific">Trichosporon asahii var. asahii (strain ATCC 90039 / CBS 2479 / JCM 2466 / KCTC 7840 / NBRC 103889/ NCYC 2677 / UAMH 7654)</name>
    <name type="common">Yeast</name>
    <dbReference type="NCBI Taxonomy" id="1186058"/>
    <lineage>
        <taxon>Eukaryota</taxon>
        <taxon>Fungi</taxon>
        <taxon>Dikarya</taxon>
        <taxon>Basidiomycota</taxon>
        <taxon>Agaricomycotina</taxon>
        <taxon>Tremellomycetes</taxon>
        <taxon>Trichosporonales</taxon>
        <taxon>Trichosporonaceae</taxon>
        <taxon>Trichosporon</taxon>
    </lineage>
</organism>
<feature type="transmembrane region" description="Helical" evidence="9">
    <location>
        <begin position="461"/>
        <end position="480"/>
    </location>
</feature>
<evidence type="ECO:0000256" key="3">
    <source>
        <dbReference type="ARBA" id="ARBA00022448"/>
    </source>
</evidence>
<gene>
    <name evidence="10" type="ORF">A1Q1_03183</name>
</gene>
<proteinExistence type="inferred from homology"/>
<feature type="transmembrane region" description="Helical" evidence="9">
    <location>
        <begin position="568"/>
        <end position="593"/>
    </location>
</feature>